<feature type="domain" description="HTH araC/xylS-type" evidence="6">
    <location>
        <begin position="13"/>
        <end position="112"/>
    </location>
</feature>
<dbReference type="InterPro" id="IPR018060">
    <property type="entry name" value="HTH_AraC"/>
</dbReference>
<dbReference type="EMBL" id="QTTQ01000009">
    <property type="protein sequence ID" value="REE83129.1"/>
    <property type="molecule type" value="Genomic_DNA"/>
</dbReference>
<dbReference type="PROSITE" id="PS00041">
    <property type="entry name" value="HTH_ARAC_FAMILY_1"/>
    <property type="match status" value="1"/>
</dbReference>
<feature type="transmembrane region" description="Helical" evidence="5">
    <location>
        <begin position="131"/>
        <end position="151"/>
    </location>
</feature>
<dbReference type="AlphaFoldDB" id="A0A3D9RT23"/>
<keyword evidence="2" id="KW-0238">DNA-binding</keyword>
<dbReference type="PRINTS" id="PR00032">
    <property type="entry name" value="HTHARAC"/>
</dbReference>
<dbReference type="PANTHER" id="PTHR43280">
    <property type="entry name" value="ARAC-FAMILY TRANSCRIPTIONAL REGULATOR"/>
    <property type="match status" value="1"/>
</dbReference>
<dbReference type="InterPro" id="IPR019734">
    <property type="entry name" value="TPR_rpt"/>
</dbReference>
<organism evidence="7 8">
    <name type="scientific">Lutibacter oceani</name>
    <dbReference type="NCBI Taxonomy" id="1853311"/>
    <lineage>
        <taxon>Bacteria</taxon>
        <taxon>Pseudomonadati</taxon>
        <taxon>Bacteroidota</taxon>
        <taxon>Flavobacteriia</taxon>
        <taxon>Flavobacteriales</taxon>
        <taxon>Flavobacteriaceae</taxon>
        <taxon>Lutibacter</taxon>
    </lineage>
</organism>
<dbReference type="Gene3D" id="1.10.10.60">
    <property type="entry name" value="Homeodomain-like"/>
    <property type="match status" value="2"/>
</dbReference>
<dbReference type="GO" id="GO:0003700">
    <property type="term" value="F:DNA-binding transcription factor activity"/>
    <property type="evidence" value="ECO:0007669"/>
    <property type="project" value="InterPro"/>
</dbReference>
<dbReference type="Pfam" id="PF13181">
    <property type="entry name" value="TPR_8"/>
    <property type="match status" value="3"/>
</dbReference>
<keyword evidence="1" id="KW-0805">Transcription regulation</keyword>
<evidence type="ECO:0000256" key="5">
    <source>
        <dbReference type="SAM" id="Phobius"/>
    </source>
</evidence>
<evidence type="ECO:0000256" key="1">
    <source>
        <dbReference type="ARBA" id="ARBA00023015"/>
    </source>
</evidence>
<evidence type="ECO:0000256" key="3">
    <source>
        <dbReference type="ARBA" id="ARBA00023163"/>
    </source>
</evidence>
<dbReference type="SUPFAM" id="SSF48452">
    <property type="entry name" value="TPR-like"/>
    <property type="match status" value="1"/>
</dbReference>
<dbReference type="PANTHER" id="PTHR43280:SF2">
    <property type="entry name" value="HTH-TYPE TRANSCRIPTIONAL REGULATOR EXSA"/>
    <property type="match status" value="1"/>
</dbReference>
<dbReference type="InterPro" id="IPR020449">
    <property type="entry name" value="Tscrpt_reg_AraC-type_HTH"/>
</dbReference>
<reference evidence="7 8" key="1">
    <citation type="submission" date="2018-08" db="EMBL/GenBank/DDBJ databases">
        <title>Genomic Encyclopedia of Type Strains, Phase III (KMG-III): the genomes of soil and plant-associated and newly described type strains.</title>
        <authorList>
            <person name="Whitman W."/>
        </authorList>
    </citation>
    <scope>NUCLEOTIDE SEQUENCE [LARGE SCALE GENOMIC DNA]</scope>
    <source>
        <strain evidence="7 8">325-5</strain>
    </source>
</reference>
<dbReference type="OrthoDB" id="9779074at2"/>
<comment type="caution">
    <text evidence="7">The sequence shown here is derived from an EMBL/GenBank/DDBJ whole genome shotgun (WGS) entry which is preliminary data.</text>
</comment>
<dbReference type="GO" id="GO:0043565">
    <property type="term" value="F:sequence-specific DNA binding"/>
    <property type="evidence" value="ECO:0007669"/>
    <property type="project" value="InterPro"/>
</dbReference>
<dbReference type="SMART" id="SM00342">
    <property type="entry name" value="HTH_ARAC"/>
    <property type="match status" value="1"/>
</dbReference>
<dbReference type="Pfam" id="PF12833">
    <property type="entry name" value="HTH_18"/>
    <property type="match status" value="1"/>
</dbReference>
<dbReference type="Gene3D" id="1.25.40.10">
    <property type="entry name" value="Tetratricopeptide repeat domain"/>
    <property type="match status" value="2"/>
</dbReference>
<keyword evidence="5" id="KW-1133">Transmembrane helix</keyword>
<evidence type="ECO:0000256" key="4">
    <source>
        <dbReference type="PROSITE-ProRule" id="PRU00339"/>
    </source>
</evidence>
<dbReference type="InterPro" id="IPR018062">
    <property type="entry name" value="HTH_AraC-typ_CS"/>
</dbReference>
<keyword evidence="5" id="KW-0812">Transmembrane</keyword>
<dbReference type="InterPro" id="IPR011990">
    <property type="entry name" value="TPR-like_helical_dom_sf"/>
</dbReference>
<protein>
    <submittedName>
        <fullName evidence="7">TolB-like protein</fullName>
    </submittedName>
</protein>
<keyword evidence="8" id="KW-1185">Reference proteome</keyword>
<dbReference type="PROSITE" id="PS50005">
    <property type="entry name" value="TPR"/>
    <property type="match status" value="3"/>
</dbReference>
<dbReference type="InterPro" id="IPR009057">
    <property type="entry name" value="Homeodomain-like_sf"/>
</dbReference>
<keyword evidence="5" id="KW-0472">Membrane</keyword>
<dbReference type="Proteomes" id="UP000256429">
    <property type="component" value="Unassembled WGS sequence"/>
</dbReference>
<dbReference type="RefSeq" id="WP_115877811.1">
    <property type="nucleotide sequence ID" value="NZ_QTTQ01000009.1"/>
</dbReference>
<accession>A0A3D9RT23</accession>
<dbReference type="SUPFAM" id="SSF46689">
    <property type="entry name" value="Homeodomain-like"/>
    <property type="match status" value="1"/>
</dbReference>
<evidence type="ECO:0000313" key="7">
    <source>
        <dbReference type="EMBL" id="REE83129.1"/>
    </source>
</evidence>
<evidence type="ECO:0000259" key="6">
    <source>
        <dbReference type="PROSITE" id="PS01124"/>
    </source>
</evidence>
<dbReference type="SUPFAM" id="SSF81901">
    <property type="entry name" value="HCP-like"/>
    <property type="match status" value="1"/>
</dbReference>
<name>A0A3D9RT23_9FLAO</name>
<sequence>MSDLQSTENDFLNQLTKIIEANISNEQFGVSELANEIGMSRSNLLRKIKKSTNLSVSQFIRQIRLKNAMDLLKQDSFTVSEVSYKVGFGSTSYFIKCFREYYGFPPGEVETKDVSENNTVQINKSTKKRTVILISLAVLVFVLFIALFNIFKPDASTKTNTKKSIAVLPFKNDSNDSTNVYFINGVMEAILTNLQNIENLKVISRTSVEKYRNSSKTIPELAKELNVDYFVEGSGQKIEDKILMNIQLIEASSDNHLWAEQYNKKVTDVFKLQNDVAKNIADKIEVIITPEEKERIDKLPTNNPIAYDYFLKGLDQFHKETSEGLLKAIPYFKEAIAHDDKFTRAYANIAIAYYYLDVFQSEKQHSALINEYTEKAMLLDSKQPESLIAKALSYMNNSEYKMAIPYLEKALEYSPNSAYIINLLSDFYTSYLPNTQKYLENALKGAQLDIAANDSITASYIYLNISNAFIQTGFTKEAEKNINKSLDYNPKNLFSEYVRAFILFAKNNDLQQTQELLIKEFQKDTTRLDLMQEIGKIYYYQRDYENAYKYYHKFIKIRESQKLDIYKYENSKIGYVYSKMGEKAKSEELFNSYFEFATNDESIYKHLSLAVYYAYKNDQNKAIEHLKLFAKEDNFQYWVLLFLKLEPLVDTIKDLPEFKEIYNTLETNFWNHHKNIRKSLEEKGLLN</sequence>
<keyword evidence="4" id="KW-0802">TPR repeat</keyword>
<proteinExistence type="predicted"/>
<dbReference type="SMART" id="SM00028">
    <property type="entry name" value="TPR"/>
    <property type="match status" value="3"/>
</dbReference>
<evidence type="ECO:0000256" key="2">
    <source>
        <dbReference type="ARBA" id="ARBA00023125"/>
    </source>
</evidence>
<dbReference type="PROSITE" id="PS01124">
    <property type="entry name" value="HTH_ARAC_FAMILY_2"/>
    <property type="match status" value="1"/>
</dbReference>
<feature type="repeat" description="TPR" evidence="4">
    <location>
        <begin position="384"/>
        <end position="417"/>
    </location>
</feature>
<gene>
    <name evidence="7" type="ORF">BX611_0409</name>
</gene>
<dbReference type="Gene3D" id="3.40.50.10070">
    <property type="entry name" value="TolB, N-terminal domain"/>
    <property type="match status" value="1"/>
</dbReference>
<evidence type="ECO:0000313" key="8">
    <source>
        <dbReference type="Proteomes" id="UP000256429"/>
    </source>
</evidence>
<feature type="repeat" description="TPR" evidence="4">
    <location>
        <begin position="459"/>
        <end position="492"/>
    </location>
</feature>
<keyword evidence="3" id="KW-0804">Transcription</keyword>
<feature type="repeat" description="TPR" evidence="4">
    <location>
        <begin position="528"/>
        <end position="561"/>
    </location>
</feature>